<reference evidence="1" key="2">
    <citation type="journal article" date="2024" name="Int. J. Antimicrob. Agents">
        <title>Identification of a novel Providencia species showing multi-drug-resistant in three patients with hospital-acquired infection.</title>
        <authorList>
            <person name="Yang W."/>
            <person name="Chen J."/>
            <person name="Yang F."/>
            <person name="Ji P."/>
            <person name="Shen S."/>
            <person name="Yin D."/>
            <person name="Hu F."/>
        </authorList>
    </citation>
    <scope>NUCLEOTIDE SEQUENCE</scope>
    <source>
        <strain evidence="1">CRE-138-0111</strain>
    </source>
</reference>
<keyword evidence="2" id="KW-1185">Reference proteome</keyword>
<organism evidence="1 2">
    <name type="scientific">Providencia huashanensis</name>
    <dbReference type="NCBI Taxonomy" id="3037798"/>
    <lineage>
        <taxon>Bacteria</taxon>
        <taxon>Pseudomonadati</taxon>
        <taxon>Pseudomonadota</taxon>
        <taxon>Gammaproteobacteria</taxon>
        <taxon>Enterobacterales</taxon>
        <taxon>Morganellaceae</taxon>
        <taxon>Providencia</taxon>
    </lineage>
</organism>
<comment type="caution">
    <text evidence="1">The sequence shown here is derived from an EMBL/GenBank/DDBJ whole genome shotgun (WGS) entry which is preliminary data.</text>
</comment>
<evidence type="ECO:0000313" key="1">
    <source>
        <dbReference type="EMBL" id="MDO7856596.1"/>
    </source>
</evidence>
<dbReference type="CDD" id="cd14744">
    <property type="entry name" value="PAAR_CT_2"/>
    <property type="match status" value="1"/>
</dbReference>
<reference evidence="1" key="1">
    <citation type="submission" date="2023-07" db="EMBL/GenBank/DDBJ databases">
        <authorList>
            <person name="Yang W."/>
            <person name="Chen J."/>
            <person name="Ji P."/>
            <person name="Hu F."/>
        </authorList>
    </citation>
    <scope>NUCLEOTIDE SEQUENCE</scope>
    <source>
        <strain evidence="1">CRE-138-0111</strain>
    </source>
</reference>
<evidence type="ECO:0000313" key="2">
    <source>
        <dbReference type="Proteomes" id="UP001176478"/>
    </source>
</evidence>
<sequence>MRTLVRLGDKTTHGGEVISASGSVMYGKPIALVGDKVNCPKKGHGVNAILPGSTRITISGRQAALNGFQTECGCTLIASLSSSGEQSWWTGESHN</sequence>
<accession>A0ABT9ARM8</accession>
<dbReference type="Proteomes" id="UP001176478">
    <property type="component" value="Unassembled WGS sequence"/>
</dbReference>
<dbReference type="EMBL" id="JAUQTG010000004">
    <property type="protein sequence ID" value="MDO7856596.1"/>
    <property type="molecule type" value="Genomic_DNA"/>
</dbReference>
<name>A0ABT9ARM8_9GAMM</name>
<gene>
    <name evidence="1" type="ORF">Q5E86_09550</name>
</gene>
<proteinExistence type="predicted"/>
<dbReference type="Gene3D" id="2.60.200.60">
    <property type="match status" value="1"/>
</dbReference>
<protein>
    <submittedName>
        <fullName evidence="1">PAAR domain-containing protein</fullName>
    </submittedName>
</protein>
<dbReference type="Pfam" id="PF05488">
    <property type="entry name" value="PAAR_motif"/>
    <property type="match status" value="1"/>
</dbReference>
<dbReference type="InterPro" id="IPR008727">
    <property type="entry name" value="PAAR_motif"/>
</dbReference>